<dbReference type="SUPFAM" id="SSF56091">
    <property type="entry name" value="DNA ligase/mRNA capping enzyme, catalytic domain"/>
    <property type="match status" value="1"/>
</dbReference>
<feature type="domain" description="ATP-dependent DNA ligase family profile" evidence="6">
    <location>
        <begin position="109"/>
        <end position="240"/>
    </location>
</feature>
<protein>
    <recommendedName>
        <fullName evidence="2">DNA ligase (ATP)</fullName>
        <ecNumber evidence="2">6.5.1.1</ecNumber>
    </recommendedName>
</protein>
<evidence type="ECO:0000313" key="7">
    <source>
        <dbReference type="EMBL" id="BAH56034.1"/>
    </source>
</evidence>
<proteinExistence type="inferred from homology"/>
<dbReference type="SUPFAM" id="SSF50249">
    <property type="entry name" value="Nucleic acid-binding proteins"/>
    <property type="match status" value="1"/>
</dbReference>
<dbReference type="InterPro" id="IPR050191">
    <property type="entry name" value="ATP-dep_DNA_ligase"/>
</dbReference>
<dbReference type="GO" id="GO:0003910">
    <property type="term" value="F:DNA ligase (ATP) activity"/>
    <property type="evidence" value="ECO:0007669"/>
    <property type="project" value="UniProtKB-EC"/>
</dbReference>
<dbReference type="Pfam" id="PF04679">
    <property type="entry name" value="DNA_ligase_A_C"/>
    <property type="match status" value="1"/>
</dbReference>
<evidence type="ECO:0000256" key="4">
    <source>
        <dbReference type="ARBA" id="ARBA00034003"/>
    </source>
</evidence>
<evidence type="ECO:0000256" key="1">
    <source>
        <dbReference type="ARBA" id="ARBA00007572"/>
    </source>
</evidence>
<dbReference type="InterPro" id="IPR012309">
    <property type="entry name" value="DNA_ligase_ATP-dep_C"/>
</dbReference>
<gene>
    <name evidence="7" type="ordered locus">ROP_pROB01-05350</name>
</gene>
<sequence>MSGAGNRLIAPMLSTPGEPPVEMDGWAAEMKYDGFRLLAGVGGGAHPVLWTRNLNVVTSSYPEVTEALTEAFGGHGRIVFDGEIVALTQGRPSFARLQKRANTLRPTTALRRQVPVIFLPFDVLRLDGDDLMGAPYLDRRAALTDLGHQLQGAVLPIQIPPHWEGIEGMVMLEAVRSSGMEGAVFKRVSSLYLPGQRTRAWRKVLIRTRVSCVVLGWIPAGGMQHNMVGALVLGAYDDQGALRYVGHVGTGFTQAGRRQLGEQLAALERPTSPIVAESAAAEQHGVVRWVHPIVVVDIDIREYGPGGLRHPSYKGQRPDLDPEGVKWDSLQ</sequence>
<dbReference type="PANTHER" id="PTHR45674">
    <property type="entry name" value="DNA LIGASE 1/3 FAMILY MEMBER"/>
    <property type="match status" value="1"/>
</dbReference>
<accession>C1BCH9</accession>
<dbReference type="CDD" id="cd07906">
    <property type="entry name" value="Adenylation_DNA_ligase_LigD_LigC"/>
    <property type="match status" value="1"/>
</dbReference>
<comment type="catalytic activity">
    <reaction evidence="4">
        <text>ATP + (deoxyribonucleotide)n-3'-hydroxyl + 5'-phospho-(deoxyribonucleotide)m = (deoxyribonucleotide)n+m + AMP + diphosphate.</text>
        <dbReference type="EC" id="6.5.1.1"/>
    </reaction>
</comment>
<dbReference type="GO" id="GO:0005524">
    <property type="term" value="F:ATP binding"/>
    <property type="evidence" value="ECO:0007669"/>
    <property type="project" value="InterPro"/>
</dbReference>
<feature type="region of interest" description="Disordered" evidence="5">
    <location>
        <begin position="307"/>
        <end position="331"/>
    </location>
</feature>
<evidence type="ECO:0000259" key="6">
    <source>
        <dbReference type="PROSITE" id="PS50160"/>
    </source>
</evidence>
<comment type="similarity">
    <text evidence="1">Belongs to the ATP-dependent DNA ligase family.</text>
</comment>
<dbReference type="HOGENOM" id="CLU_008325_4_0_11"/>
<dbReference type="PANTHER" id="PTHR45674:SF4">
    <property type="entry name" value="DNA LIGASE 1"/>
    <property type="match status" value="1"/>
</dbReference>
<dbReference type="OrthoDB" id="9802472at2"/>
<dbReference type="Gene3D" id="2.40.50.140">
    <property type="entry name" value="Nucleic acid-binding proteins"/>
    <property type="match status" value="1"/>
</dbReference>
<keyword evidence="7" id="KW-0614">Plasmid</keyword>
<organism evidence="7 8">
    <name type="scientific">Rhodococcus opacus (strain B4)</name>
    <dbReference type="NCBI Taxonomy" id="632772"/>
    <lineage>
        <taxon>Bacteria</taxon>
        <taxon>Bacillati</taxon>
        <taxon>Actinomycetota</taxon>
        <taxon>Actinomycetes</taxon>
        <taxon>Mycobacteriales</taxon>
        <taxon>Nocardiaceae</taxon>
        <taxon>Rhodococcus</taxon>
    </lineage>
</organism>
<dbReference type="Gene3D" id="3.30.1490.70">
    <property type="match status" value="1"/>
</dbReference>
<dbReference type="CDD" id="cd07971">
    <property type="entry name" value="OBF_DNA_ligase_LigD"/>
    <property type="match status" value="1"/>
</dbReference>
<reference evidence="7 8" key="1">
    <citation type="submission" date="2009-03" db="EMBL/GenBank/DDBJ databases">
        <title>Comparison of the complete genome sequences of Rhodococcus erythropolis PR4 and Rhodococcus opacus B4.</title>
        <authorList>
            <person name="Takarada H."/>
            <person name="Sekine M."/>
            <person name="Hosoyama A."/>
            <person name="Yamada R."/>
            <person name="Fujisawa T."/>
            <person name="Omata S."/>
            <person name="Shimizu A."/>
            <person name="Tsukatani N."/>
            <person name="Tanikawa S."/>
            <person name="Fujita N."/>
            <person name="Harayama S."/>
        </authorList>
    </citation>
    <scope>NUCLEOTIDE SEQUENCE [LARGE SCALE GENOMIC DNA]</scope>
    <source>
        <strain evidence="7 8">B4</strain>
        <plasmid evidence="7 8">pROB01</plasmid>
    </source>
</reference>
<dbReference type="GO" id="GO:0006310">
    <property type="term" value="P:DNA recombination"/>
    <property type="evidence" value="ECO:0007669"/>
    <property type="project" value="InterPro"/>
</dbReference>
<dbReference type="KEGG" id="rop:ROP_pROB01-05350"/>
<dbReference type="PROSITE" id="PS50160">
    <property type="entry name" value="DNA_LIGASE_A3"/>
    <property type="match status" value="1"/>
</dbReference>
<dbReference type="EMBL" id="AP011116">
    <property type="protein sequence ID" value="BAH56034.1"/>
    <property type="molecule type" value="Genomic_DNA"/>
</dbReference>
<dbReference type="GO" id="GO:0006281">
    <property type="term" value="P:DNA repair"/>
    <property type="evidence" value="ECO:0007669"/>
    <property type="project" value="InterPro"/>
</dbReference>
<feature type="compositionally biased region" description="Basic and acidic residues" evidence="5">
    <location>
        <begin position="316"/>
        <end position="331"/>
    </location>
</feature>
<dbReference type="EC" id="6.5.1.1" evidence="2"/>
<dbReference type="Pfam" id="PF01068">
    <property type="entry name" value="DNA_ligase_A_M"/>
    <property type="match status" value="1"/>
</dbReference>
<dbReference type="RefSeq" id="WP_012686995.1">
    <property type="nucleotide sequence ID" value="NC_012520.1"/>
</dbReference>
<dbReference type="AlphaFoldDB" id="C1BCH9"/>
<geneLocation type="plasmid" evidence="7 8">
    <name>pROB01</name>
</geneLocation>
<dbReference type="Gene3D" id="3.30.470.30">
    <property type="entry name" value="DNA ligase/mRNA capping enzyme"/>
    <property type="match status" value="1"/>
</dbReference>
<evidence type="ECO:0000256" key="3">
    <source>
        <dbReference type="ARBA" id="ARBA00022598"/>
    </source>
</evidence>
<keyword evidence="3 7" id="KW-0436">Ligase</keyword>
<evidence type="ECO:0000256" key="2">
    <source>
        <dbReference type="ARBA" id="ARBA00012727"/>
    </source>
</evidence>
<evidence type="ECO:0000313" key="8">
    <source>
        <dbReference type="Proteomes" id="UP000002212"/>
    </source>
</evidence>
<name>C1BCH9_RHOOB</name>
<dbReference type="InterPro" id="IPR012310">
    <property type="entry name" value="DNA_ligase_ATP-dep_cent"/>
</dbReference>
<dbReference type="PATRIC" id="fig|632772.20.peg.8295"/>
<evidence type="ECO:0000256" key="5">
    <source>
        <dbReference type="SAM" id="MobiDB-lite"/>
    </source>
</evidence>
<dbReference type="Proteomes" id="UP000002212">
    <property type="component" value="Plasmid pROB01"/>
</dbReference>
<dbReference type="InterPro" id="IPR012340">
    <property type="entry name" value="NA-bd_OB-fold"/>
</dbReference>